<organism evidence="1 2">
    <name type="scientific">Eumeta variegata</name>
    <name type="common">Bagworm moth</name>
    <name type="synonym">Eumeta japonica</name>
    <dbReference type="NCBI Taxonomy" id="151549"/>
    <lineage>
        <taxon>Eukaryota</taxon>
        <taxon>Metazoa</taxon>
        <taxon>Ecdysozoa</taxon>
        <taxon>Arthropoda</taxon>
        <taxon>Hexapoda</taxon>
        <taxon>Insecta</taxon>
        <taxon>Pterygota</taxon>
        <taxon>Neoptera</taxon>
        <taxon>Endopterygota</taxon>
        <taxon>Lepidoptera</taxon>
        <taxon>Glossata</taxon>
        <taxon>Ditrysia</taxon>
        <taxon>Tineoidea</taxon>
        <taxon>Psychidae</taxon>
        <taxon>Oiketicinae</taxon>
        <taxon>Eumeta</taxon>
    </lineage>
</organism>
<name>A0A4C1TFH1_EUMVA</name>
<proteinExistence type="predicted"/>
<evidence type="ECO:0000313" key="1">
    <source>
        <dbReference type="EMBL" id="GBP12956.1"/>
    </source>
</evidence>
<reference evidence="1 2" key="1">
    <citation type="journal article" date="2019" name="Commun. Biol.">
        <title>The bagworm genome reveals a unique fibroin gene that provides high tensile strength.</title>
        <authorList>
            <person name="Kono N."/>
            <person name="Nakamura H."/>
            <person name="Ohtoshi R."/>
            <person name="Tomita M."/>
            <person name="Numata K."/>
            <person name="Arakawa K."/>
        </authorList>
    </citation>
    <scope>NUCLEOTIDE SEQUENCE [LARGE SCALE GENOMIC DNA]</scope>
</reference>
<protein>
    <submittedName>
        <fullName evidence="1">Uncharacterized protein</fullName>
    </submittedName>
</protein>
<dbReference type="Proteomes" id="UP000299102">
    <property type="component" value="Unassembled WGS sequence"/>
</dbReference>
<sequence length="104" mass="11676">MSRALSHLVASLSECPARRTVSCPLGIGRREFILRITAGHLNLNAPASIQKRRSRRSFKRREIQDVLEELRIECESLITYAVFIASASVACKKSYEALPTAMEQ</sequence>
<gene>
    <name evidence="1" type="ORF">EVAR_79298_1</name>
</gene>
<dbReference type="EMBL" id="BGZK01000054">
    <property type="protein sequence ID" value="GBP12956.1"/>
    <property type="molecule type" value="Genomic_DNA"/>
</dbReference>
<dbReference type="AlphaFoldDB" id="A0A4C1TFH1"/>
<keyword evidence="2" id="KW-1185">Reference proteome</keyword>
<comment type="caution">
    <text evidence="1">The sequence shown here is derived from an EMBL/GenBank/DDBJ whole genome shotgun (WGS) entry which is preliminary data.</text>
</comment>
<evidence type="ECO:0000313" key="2">
    <source>
        <dbReference type="Proteomes" id="UP000299102"/>
    </source>
</evidence>
<accession>A0A4C1TFH1</accession>